<evidence type="ECO:0000313" key="9">
    <source>
        <dbReference type="Proteomes" id="UP001150538"/>
    </source>
</evidence>
<proteinExistence type="inferred from homology"/>
<keyword evidence="3" id="KW-0410">Iron transport</keyword>
<keyword evidence="3" id="KW-0813">Transport</keyword>
<dbReference type="PANTHER" id="PTHR31632">
    <property type="entry name" value="IRON TRANSPORTER FTH1"/>
    <property type="match status" value="1"/>
</dbReference>
<feature type="transmembrane region" description="Helical" evidence="7">
    <location>
        <begin position="49"/>
        <end position="72"/>
    </location>
</feature>
<keyword evidence="6 7" id="KW-0472">Membrane</keyword>
<feature type="transmembrane region" description="Helical" evidence="7">
    <location>
        <begin position="6"/>
        <end position="28"/>
    </location>
</feature>
<feature type="transmembrane region" description="Helical" evidence="7">
    <location>
        <begin position="136"/>
        <end position="157"/>
    </location>
</feature>
<accession>A0A9W7ZZR1</accession>
<comment type="similarity">
    <text evidence="2">Belongs to the oxidase-dependent Fe transporter (OFeT) (TC 9.A.10.1) family.</text>
</comment>
<evidence type="ECO:0000256" key="3">
    <source>
        <dbReference type="ARBA" id="ARBA00022496"/>
    </source>
</evidence>
<comment type="caution">
    <text evidence="8">The sequence shown here is derived from an EMBL/GenBank/DDBJ whole genome shotgun (WGS) entry which is preliminary data.</text>
</comment>
<evidence type="ECO:0000256" key="1">
    <source>
        <dbReference type="ARBA" id="ARBA00004141"/>
    </source>
</evidence>
<evidence type="ECO:0000256" key="5">
    <source>
        <dbReference type="ARBA" id="ARBA00022989"/>
    </source>
</evidence>
<keyword evidence="9" id="KW-1185">Reference proteome</keyword>
<keyword evidence="3" id="KW-0406">Ion transport</keyword>
<dbReference type="InterPro" id="IPR004923">
    <property type="entry name" value="FTR1/Fip1/EfeU"/>
</dbReference>
<dbReference type="PANTHER" id="PTHR31632:SF2">
    <property type="entry name" value="PLASMA MEMBRANE IRON PERMEASE"/>
    <property type="match status" value="1"/>
</dbReference>
<protein>
    <submittedName>
        <fullName evidence="8">High-affinity iron permease</fullName>
    </submittedName>
</protein>
<sequence length="318" mass="34641">MGSVFSVPIFFIIFRETTEAALIISIMMSFARQVFGDDRALLKKLRLQIWIGAVTGLLISLIIGAIFIAIWYTLAKDLWAKSEALWEGIFALIATILITLMGLAFLRTQHLQAKLKAKLHQALDKNKKGKGFFAKYAFGILPLITVLREGLEAVVFVGGVSLGLPAKSIPLATIVGILAGCAVGLVIYKGGNVLKLKWFFVASTVFLFLIGGGLFSNSINYFQNYQFGKLLGGGDPDAGYVFNVSQSVWMLACCNPEDPAASGGWKLFSAILGWTNNATIGSIIGYCLYWVAITVYLVGSKAHAKISYKKKTSEKLEM</sequence>
<evidence type="ECO:0000256" key="2">
    <source>
        <dbReference type="ARBA" id="ARBA00008333"/>
    </source>
</evidence>
<dbReference type="OrthoDB" id="4364at2759"/>
<keyword evidence="4 7" id="KW-0812">Transmembrane</keyword>
<evidence type="ECO:0000256" key="4">
    <source>
        <dbReference type="ARBA" id="ARBA00022692"/>
    </source>
</evidence>
<dbReference type="Proteomes" id="UP001150538">
    <property type="component" value="Unassembled WGS sequence"/>
</dbReference>
<feature type="transmembrane region" description="Helical" evidence="7">
    <location>
        <begin position="169"/>
        <end position="188"/>
    </location>
</feature>
<dbReference type="EMBL" id="JANBPU010000018">
    <property type="protein sequence ID" value="KAJ1920038.1"/>
    <property type="molecule type" value="Genomic_DNA"/>
</dbReference>
<evidence type="ECO:0000256" key="6">
    <source>
        <dbReference type="ARBA" id="ARBA00023136"/>
    </source>
</evidence>
<organism evidence="8 9">
    <name type="scientific">Mycoemilia scoparia</name>
    <dbReference type="NCBI Taxonomy" id="417184"/>
    <lineage>
        <taxon>Eukaryota</taxon>
        <taxon>Fungi</taxon>
        <taxon>Fungi incertae sedis</taxon>
        <taxon>Zoopagomycota</taxon>
        <taxon>Kickxellomycotina</taxon>
        <taxon>Kickxellomycetes</taxon>
        <taxon>Kickxellales</taxon>
        <taxon>Kickxellaceae</taxon>
        <taxon>Mycoemilia</taxon>
    </lineage>
</organism>
<dbReference type="AlphaFoldDB" id="A0A9W7ZZR1"/>
<evidence type="ECO:0000256" key="7">
    <source>
        <dbReference type="SAM" id="Phobius"/>
    </source>
</evidence>
<name>A0A9W7ZZR1_9FUNG</name>
<feature type="transmembrane region" description="Helical" evidence="7">
    <location>
        <begin position="278"/>
        <end position="299"/>
    </location>
</feature>
<feature type="transmembrane region" description="Helical" evidence="7">
    <location>
        <begin position="84"/>
        <end position="106"/>
    </location>
</feature>
<reference evidence="8" key="1">
    <citation type="submission" date="2022-07" db="EMBL/GenBank/DDBJ databases">
        <title>Phylogenomic reconstructions and comparative analyses of Kickxellomycotina fungi.</title>
        <authorList>
            <person name="Reynolds N.K."/>
            <person name="Stajich J.E."/>
            <person name="Barry K."/>
            <person name="Grigoriev I.V."/>
            <person name="Crous P."/>
            <person name="Smith M.E."/>
        </authorList>
    </citation>
    <scope>NUCLEOTIDE SEQUENCE</scope>
    <source>
        <strain evidence="8">NBRC 100468</strain>
    </source>
</reference>
<feature type="transmembrane region" description="Helical" evidence="7">
    <location>
        <begin position="200"/>
        <end position="222"/>
    </location>
</feature>
<gene>
    <name evidence="8" type="primary">FTR1</name>
    <name evidence="8" type="ORF">H4219_001567</name>
</gene>
<dbReference type="GO" id="GO:0033573">
    <property type="term" value="C:high-affinity iron permease complex"/>
    <property type="evidence" value="ECO:0007669"/>
    <property type="project" value="InterPro"/>
</dbReference>
<dbReference type="Pfam" id="PF03239">
    <property type="entry name" value="FTR1"/>
    <property type="match status" value="1"/>
</dbReference>
<dbReference type="GO" id="GO:0015093">
    <property type="term" value="F:ferrous iron transmembrane transporter activity"/>
    <property type="evidence" value="ECO:0007669"/>
    <property type="project" value="TreeGrafter"/>
</dbReference>
<evidence type="ECO:0000313" key="8">
    <source>
        <dbReference type="EMBL" id="KAJ1920038.1"/>
    </source>
</evidence>
<keyword evidence="3" id="KW-0408">Iron</keyword>
<comment type="subcellular location">
    <subcellularLocation>
        <location evidence="1">Membrane</location>
        <topology evidence="1">Multi-pass membrane protein</topology>
    </subcellularLocation>
</comment>
<keyword evidence="5 7" id="KW-1133">Transmembrane helix</keyword>